<comment type="similarity">
    <text evidence="1">Belongs to the UPF0167 family.</text>
</comment>
<comment type="caution">
    <text evidence="2">The sequence shown here is derived from an EMBL/GenBank/DDBJ whole genome shotgun (WGS) entry which is preliminary data.</text>
</comment>
<dbReference type="EMBL" id="MDKC01000035">
    <property type="protein sequence ID" value="ODG90167.1"/>
    <property type="molecule type" value="Genomic_DNA"/>
</dbReference>
<evidence type="ECO:0008006" key="4">
    <source>
        <dbReference type="Google" id="ProtNLM"/>
    </source>
</evidence>
<dbReference type="InterPro" id="IPR005363">
    <property type="entry name" value="UPF0167"/>
</dbReference>
<accession>A0ABX2ZKD2</accession>
<keyword evidence="3" id="KW-1185">Reference proteome</keyword>
<reference evidence="2 3" key="1">
    <citation type="submission" date="2016-07" db="EMBL/GenBank/DDBJ databases">
        <authorList>
            <person name="Townsley L."/>
            <person name="Shank E.A."/>
        </authorList>
    </citation>
    <scope>NUCLEOTIDE SEQUENCE [LARGE SCALE GENOMIC DNA]</scope>
    <source>
        <strain evidence="2 3">CH01</strain>
    </source>
</reference>
<organism evidence="2 3">
    <name type="scientific">Gottfriedia luciferensis</name>
    <dbReference type="NCBI Taxonomy" id="178774"/>
    <lineage>
        <taxon>Bacteria</taxon>
        <taxon>Bacillati</taxon>
        <taxon>Bacillota</taxon>
        <taxon>Bacilli</taxon>
        <taxon>Bacillales</taxon>
        <taxon>Bacillaceae</taxon>
        <taxon>Gottfriedia</taxon>
    </lineage>
</organism>
<sequence length="174" mass="20151">MKLPNFKYNPNPIKLGVIIEEVTICPVCEQKRNFVYEGPFFSEEDVEGICPWCIADGSAAQKYDGEFQDLESCDEVDSDEFVDELIYRTPGYTGWQQEYWLSHCGDFCSIIDYVGWEEVQHLENEIEADLNRLCEEYGLSIQEFKDTLKNDGNLQGYLFQCNCCKKHRLHADAS</sequence>
<dbReference type="Proteomes" id="UP000094580">
    <property type="component" value="Unassembled WGS sequence"/>
</dbReference>
<protein>
    <recommendedName>
        <fullName evidence="4">CbrC family protein</fullName>
    </recommendedName>
</protein>
<dbReference type="RefSeq" id="WP_069035060.1">
    <property type="nucleotide sequence ID" value="NZ_MDKC01000035.1"/>
</dbReference>
<name>A0ABX2ZKD2_9BACI</name>
<evidence type="ECO:0000256" key="1">
    <source>
        <dbReference type="ARBA" id="ARBA00008525"/>
    </source>
</evidence>
<dbReference type="Pfam" id="PF03691">
    <property type="entry name" value="UPF0167"/>
    <property type="match status" value="1"/>
</dbReference>
<gene>
    <name evidence="2" type="ORF">BED47_12580</name>
</gene>
<evidence type="ECO:0000313" key="2">
    <source>
        <dbReference type="EMBL" id="ODG90167.1"/>
    </source>
</evidence>
<evidence type="ECO:0000313" key="3">
    <source>
        <dbReference type="Proteomes" id="UP000094580"/>
    </source>
</evidence>
<proteinExistence type="inferred from homology"/>